<dbReference type="OrthoDB" id="7066727at2"/>
<dbReference type="GO" id="GO:0005886">
    <property type="term" value="C:plasma membrane"/>
    <property type="evidence" value="ECO:0007669"/>
    <property type="project" value="TreeGrafter"/>
</dbReference>
<feature type="domain" description="Major facilitator superfamily (MFS) profile" evidence="6">
    <location>
        <begin position="22"/>
        <end position="243"/>
    </location>
</feature>
<feature type="transmembrane region" description="Helical" evidence="5">
    <location>
        <begin position="88"/>
        <end position="107"/>
    </location>
</feature>
<comment type="caution">
    <text evidence="7">The sequence shown here is derived from an EMBL/GenBank/DDBJ whole genome shotgun (WGS) entry which is preliminary data.</text>
</comment>
<organism evidence="7 8">
    <name type="scientific">Paraburkholderia silviterrae</name>
    <dbReference type="NCBI Taxonomy" id="2528715"/>
    <lineage>
        <taxon>Bacteria</taxon>
        <taxon>Pseudomonadati</taxon>
        <taxon>Pseudomonadota</taxon>
        <taxon>Betaproteobacteria</taxon>
        <taxon>Burkholderiales</taxon>
        <taxon>Burkholderiaceae</taxon>
        <taxon>Paraburkholderia</taxon>
    </lineage>
</organism>
<feature type="transmembrane region" description="Helical" evidence="5">
    <location>
        <begin position="176"/>
        <end position="196"/>
    </location>
</feature>
<feature type="transmembrane region" description="Helical" evidence="5">
    <location>
        <begin position="20"/>
        <end position="44"/>
    </location>
</feature>
<dbReference type="Gene3D" id="1.20.1250.20">
    <property type="entry name" value="MFS general substrate transporter like domains"/>
    <property type="match status" value="1"/>
</dbReference>
<feature type="transmembrane region" description="Helical" evidence="5">
    <location>
        <begin position="145"/>
        <end position="170"/>
    </location>
</feature>
<sequence>MEKNDIRSLIDRQSRNPLRLSVAILCFLVLFLDGYELNLIGYVGPALLHQFSISKGAFGSVASAGLFGYMLGSVLLGSMGDRFGRKPMIVLGTLLFGTLTLAAVWSHSLNAFIAMRFLAGIGLGGAVPNAIALNTEFAPEHSRGWTIGLMFVGYSLGAAAPGWVAAAFLSNYGWRSVFYVGAFAPMLVAALMMALLPESLEYLYGKRDIQKLHALLNRMNIDLPMGMPEFGGTNMAGGGATPL</sequence>
<keyword evidence="8" id="KW-1185">Reference proteome</keyword>
<evidence type="ECO:0000259" key="6">
    <source>
        <dbReference type="PROSITE" id="PS50850"/>
    </source>
</evidence>
<evidence type="ECO:0000256" key="3">
    <source>
        <dbReference type="ARBA" id="ARBA00022989"/>
    </source>
</evidence>
<evidence type="ECO:0000256" key="4">
    <source>
        <dbReference type="ARBA" id="ARBA00023136"/>
    </source>
</evidence>
<dbReference type="InterPro" id="IPR011701">
    <property type="entry name" value="MFS"/>
</dbReference>
<feature type="transmembrane region" description="Helical" evidence="5">
    <location>
        <begin position="56"/>
        <end position="76"/>
    </location>
</feature>
<dbReference type="EMBL" id="SMRP01000027">
    <property type="protein sequence ID" value="TDG18813.1"/>
    <property type="molecule type" value="Genomic_DNA"/>
</dbReference>
<evidence type="ECO:0000256" key="5">
    <source>
        <dbReference type="SAM" id="Phobius"/>
    </source>
</evidence>
<protein>
    <submittedName>
        <fullName evidence="7">MFS transporter</fullName>
    </submittedName>
</protein>
<keyword evidence="4 5" id="KW-0472">Membrane</keyword>
<evidence type="ECO:0000256" key="2">
    <source>
        <dbReference type="ARBA" id="ARBA00022692"/>
    </source>
</evidence>
<evidence type="ECO:0000256" key="1">
    <source>
        <dbReference type="ARBA" id="ARBA00004141"/>
    </source>
</evidence>
<dbReference type="Pfam" id="PF07690">
    <property type="entry name" value="MFS_1"/>
    <property type="match status" value="1"/>
</dbReference>
<comment type="subcellular location">
    <subcellularLocation>
        <location evidence="1">Membrane</location>
        <topology evidence="1">Multi-pass membrane protein</topology>
    </subcellularLocation>
</comment>
<dbReference type="InterPro" id="IPR036259">
    <property type="entry name" value="MFS_trans_sf"/>
</dbReference>
<dbReference type="GO" id="GO:0046943">
    <property type="term" value="F:carboxylic acid transmembrane transporter activity"/>
    <property type="evidence" value="ECO:0007669"/>
    <property type="project" value="TreeGrafter"/>
</dbReference>
<dbReference type="PROSITE" id="PS50850">
    <property type="entry name" value="MFS"/>
    <property type="match status" value="1"/>
</dbReference>
<keyword evidence="2 5" id="KW-0812">Transmembrane</keyword>
<dbReference type="AlphaFoldDB" id="A0A4V2ZY52"/>
<proteinExistence type="predicted"/>
<accession>A0A4V2ZY52</accession>
<reference evidence="7 8" key="1">
    <citation type="submission" date="2019-03" db="EMBL/GenBank/DDBJ databases">
        <title>Paraburkholderia sp. 4M-K11, isolated from subtropical forest soil.</title>
        <authorList>
            <person name="Gao Z.-H."/>
            <person name="Qiu L.-H."/>
        </authorList>
    </citation>
    <scope>NUCLEOTIDE SEQUENCE [LARGE SCALE GENOMIC DNA]</scope>
    <source>
        <strain evidence="7 8">4M-K11</strain>
    </source>
</reference>
<dbReference type="PANTHER" id="PTHR23508">
    <property type="entry name" value="CARBOXYLIC ACID TRANSPORTER PROTEIN HOMOLOG"/>
    <property type="match status" value="1"/>
</dbReference>
<gene>
    <name evidence="7" type="ORF">EYW47_33200</name>
</gene>
<dbReference type="InterPro" id="IPR005829">
    <property type="entry name" value="Sugar_transporter_CS"/>
</dbReference>
<evidence type="ECO:0000313" key="8">
    <source>
        <dbReference type="Proteomes" id="UP000295722"/>
    </source>
</evidence>
<dbReference type="PANTHER" id="PTHR23508:SF10">
    <property type="entry name" value="CARBOXYLIC ACID TRANSPORTER PROTEIN HOMOLOG"/>
    <property type="match status" value="1"/>
</dbReference>
<keyword evidence="3 5" id="KW-1133">Transmembrane helix</keyword>
<name>A0A4V2ZY52_9BURK</name>
<feature type="transmembrane region" description="Helical" evidence="5">
    <location>
        <begin position="113"/>
        <end position="133"/>
    </location>
</feature>
<dbReference type="InterPro" id="IPR020846">
    <property type="entry name" value="MFS_dom"/>
</dbReference>
<dbReference type="RefSeq" id="WP_133199047.1">
    <property type="nucleotide sequence ID" value="NZ_JBHUCW010000010.1"/>
</dbReference>
<dbReference type="Proteomes" id="UP000295722">
    <property type="component" value="Unassembled WGS sequence"/>
</dbReference>
<dbReference type="SUPFAM" id="SSF103473">
    <property type="entry name" value="MFS general substrate transporter"/>
    <property type="match status" value="1"/>
</dbReference>
<evidence type="ECO:0000313" key="7">
    <source>
        <dbReference type="EMBL" id="TDG18813.1"/>
    </source>
</evidence>
<dbReference type="PROSITE" id="PS00217">
    <property type="entry name" value="SUGAR_TRANSPORT_2"/>
    <property type="match status" value="1"/>
</dbReference>